<dbReference type="GO" id="GO:0005886">
    <property type="term" value="C:plasma membrane"/>
    <property type="evidence" value="ECO:0007669"/>
    <property type="project" value="TreeGrafter"/>
</dbReference>
<dbReference type="InterPro" id="IPR001611">
    <property type="entry name" value="Leu-rich_rpt"/>
</dbReference>
<accession>Q32QQ2</accession>
<sequence length="372" mass="41123">MMGPVLAACLLIILSTAWISQANGATCKKDGGVCTCNDQTKNVDCSSKELTAIPINIPADTDRLLLGSNKLSSLSAKAFHSLSSLTFLDLSYNQLQTLPVGVFDHLVNLDKLYLGQNQLRSLPRGVFDSLTKLTYLTLSENQLQSLPHGVFDQLNDLKTLDLQQNQLKSLPPKIFDKLTKLTLLYLYNNQLQSLPKGVFDKLTELKTLELGSNQLKRVPEGAFDFLVKINLLQLQSNPWDCTCNDILYMAKWLKKKQDEGLGGVDTAGCEEGGKAVLEITEEEAAEDCVYPNTTTAIPTTIITTLASSNDDDIPELPVPQENFQKFLGYQEPDHLPTQPQCLMSISGYLGLMMFFVLISAAILYVIHFLKKA</sequence>
<keyword evidence="3" id="KW-1133">Transmembrane helix</keyword>
<evidence type="ECO:0000256" key="2">
    <source>
        <dbReference type="ARBA" id="ARBA00022737"/>
    </source>
</evidence>
<dbReference type="EMBL" id="AY964906">
    <property type="protein sequence ID" value="ABB21163.1"/>
    <property type="molecule type" value="mRNA"/>
</dbReference>
<keyword evidence="5" id="KW-0675">Receptor</keyword>
<name>Q32QQ2_EPTST</name>
<dbReference type="InterPro" id="IPR032675">
    <property type="entry name" value="LRR_dom_sf"/>
</dbReference>
<keyword evidence="3" id="KW-0812">Transmembrane</keyword>
<evidence type="ECO:0000313" key="5">
    <source>
        <dbReference type="EMBL" id="ABB21163.1"/>
    </source>
</evidence>
<dbReference type="PANTHER" id="PTHR24369:SF157">
    <property type="entry name" value="LRRCT DOMAIN-CONTAINING PROTEIN"/>
    <property type="match status" value="1"/>
</dbReference>
<dbReference type="SMART" id="SM00365">
    <property type="entry name" value="LRR_SD22"/>
    <property type="match status" value="5"/>
</dbReference>
<feature type="chain" id="PRO_5004221021" evidence="4">
    <location>
        <begin position="25"/>
        <end position="372"/>
    </location>
</feature>
<protein>
    <submittedName>
        <fullName evidence="5">Variable lymphocyte receptor A</fullName>
    </submittedName>
</protein>
<feature type="signal peptide" evidence="4">
    <location>
        <begin position="1"/>
        <end position="24"/>
    </location>
</feature>
<dbReference type="AlphaFoldDB" id="Q32QQ2"/>
<reference evidence="5" key="1">
    <citation type="journal article" date="2005" name="Proc. Natl. Acad. Sci. U.S.A.">
        <title>Variable lymphocyte receptors in hagfish.</title>
        <authorList>
            <person name="Pancer Z."/>
            <person name="Saha N.R."/>
            <person name="Kasamatsu J."/>
            <person name="Suzuki T."/>
            <person name="Amemiya C.T."/>
            <person name="Kasahara M."/>
            <person name="Cooper M.D."/>
        </authorList>
    </citation>
    <scope>NUCLEOTIDE SEQUENCE</scope>
</reference>
<dbReference type="SMART" id="SM00369">
    <property type="entry name" value="LRR_TYP"/>
    <property type="match status" value="7"/>
</dbReference>
<keyword evidence="2" id="KW-0677">Repeat</keyword>
<keyword evidence="4" id="KW-0732">Signal</keyword>
<dbReference type="SUPFAM" id="SSF52058">
    <property type="entry name" value="L domain-like"/>
    <property type="match status" value="1"/>
</dbReference>
<dbReference type="PRINTS" id="PR00019">
    <property type="entry name" value="LEURICHRPT"/>
</dbReference>
<gene>
    <name evidence="5" type="primary">VLRA</name>
</gene>
<dbReference type="SMART" id="SM00364">
    <property type="entry name" value="LRR_BAC"/>
    <property type="match status" value="6"/>
</dbReference>
<dbReference type="PANTHER" id="PTHR24369">
    <property type="entry name" value="ANTIGEN BSP, PUTATIVE-RELATED"/>
    <property type="match status" value="1"/>
</dbReference>
<keyword evidence="3" id="KW-0472">Membrane</keyword>
<evidence type="ECO:0000256" key="4">
    <source>
        <dbReference type="SAM" id="SignalP"/>
    </source>
</evidence>
<keyword evidence="1" id="KW-0433">Leucine-rich repeat</keyword>
<dbReference type="InterPro" id="IPR003591">
    <property type="entry name" value="Leu-rich_rpt_typical-subtyp"/>
</dbReference>
<dbReference type="InterPro" id="IPR050541">
    <property type="entry name" value="LRR_TM_domain-containing"/>
</dbReference>
<dbReference type="FunFam" id="3.80.10.10:FF:001164">
    <property type="entry name" value="GH01279p"/>
    <property type="match status" value="1"/>
</dbReference>
<feature type="transmembrane region" description="Helical" evidence="3">
    <location>
        <begin position="345"/>
        <end position="366"/>
    </location>
</feature>
<dbReference type="Gene3D" id="3.80.10.10">
    <property type="entry name" value="Ribonuclease Inhibitor"/>
    <property type="match status" value="1"/>
</dbReference>
<dbReference type="PROSITE" id="PS51450">
    <property type="entry name" value="LRR"/>
    <property type="match status" value="3"/>
</dbReference>
<proteinExistence type="evidence at transcript level"/>
<dbReference type="Pfam" id="PF13855">
    <property type="entry name" value="LRR_8"/>
    <property type="match status" value="2"/>
</dbReference>
<evidence type="ECO:0000256" key="1">
    <source>
        <dbReference type="ARBA" id="ARBA00022614"/>
    </source>
</evidence>
<dbReference type="Pfam" id="PF00560">
    <property type="entry name" value="LRR_1"/>
    <property type="match status" value="1"/>
</dbReference>
<organism evidence="5">
    <name type="scientific">Eptatretus stoutii</name>
    <name type="common">Pacific hagfish</name>
    <dbReference type="NCBI Taxonomy" id="7765"/>
    <lineage>
        <taxon>Eukaryota</taxon>
        <taxon>Metazoa</taxon>
        <taxon>Chordata</taxon>
        <taxon>Craniata</taxon>
        <taxon>Vertebrata</taxon>
        <taxon>Cyclostomata</taxon>
        <taxon>Myxini</taxon>
        <taxon>Myxiniformes</taxon>
        <taxon>Myxinidae</taxon>
        <taxon>Eptatretinae</taxon>
        <taxon>Eptatretus</taxon>
    </lineage>
</organism>
<evidence type="ECO:0000256" key="3">
    <source>
        <dbReference type="SAM" id="Phobius"/>
    </source>
</evidence>